<sequence length="1276" mass="139864">MRLGRSSGAASSAPLPPGWDVTTARCLSGRSSPVLPTMEAPYDGTEVTVVMEEIEGTYTYASPVPSKKKKKYKSTGDHGEKTKKPRSAYLLYYYDIYLKVQQELPHLPQSEINKKISESWRLLSVAEKSYYLEKAKLEKEGLDPNSKVSTRTAVVPDIPGFRKILPRSDYIIIPKTTLQEDRSRQSLELCVTQGQAPSEGLTASTNITNVSRDAVQNILSVDSSHVGIAEQCIAIEGLAEETASFGQSDAVEEVVASEVLSHYVGPVTEKVAGDILLDEASLEIEGQPYQTARVVIEETLVSSSTDISNGSIAVARPQVSDGVSVVTVVTGREKQPKSKSEPNSSASVKTPAAKRGQQTVFTEPAAVSESTSKSALESSEAVSQLLNAVPVGGQMQETEWEEVIISEAHILANNVLAEERGSAVGVMLGQESQRQGDSSSEQAEKDSIGLGMPPSSEVPSSNASAKKPMGIDAPAATHKGQEVKSKPRPKPSLLAAARPMRAILPAPASVGREASTEQPSNRQAFANTDKHSPVRTSGLKPSTLKQLGQSILQPPSAEERKLHSALTSRASQVKVVEVKPDIFPSYKYSCTVTLDLGLATSRGRGKCKNPSCNYVYTNRHKPRICPSCGYNLAKDRAEKTAKSLEVSPGQSDVLNTSEPLTPSQKEIQRQSTLQLLRKVMQIPENESELAEVFALIHELNSSRLILSNVSEETVTIEQTSWSNYYESPSAQCLLCNSPLFKGGQNSLAGPQECWLLTANRLQVVTAQVKVCLNLQCLALHSFTDIYTGLFNVGNKLLVSLDLLFAIRNHIKLGEDPRVAVGNILDSVQEQTEKSLSPDEQIQLQELLCSGYWAFECLTVRDYNDMICGICGITPKVEIAQRNAENVLALKNIEFTWPEFLPSSEVNVEDFWSTMETEVIEQVAFPSSIPITKFDASIVAPFFPPLMRGAMVINTEKDKNLDAQPVPGNGSALVRLLQEEVFRLELISSYSEEELQSFLTQCGIPWEASDTKDQLCYSLLALYEFVQNGTSVTQASAHHTGGKIYKVCPHQVVCGSKYIVRGENARDHVDLLVSSRHWPPVYVVDTASSVALCADVCCPGLTSQMWGKKQGCFSDPMDPPTYVSCPELLDQHYSVDMTVAEHSVQHPITKSSARRIVHTGSEQNSNQDPTARHHCISLCRELEPYSAIIAAINDSKTSNIRQRPITFENATHYYLYNRLMDFLTSREIVNRQIQEIVQSCQPGEVVIRDALYRLGVAQIKTETEEDEEGKQEDDRGC</sequence>
<dbReference type="GeneTree" id="ENSGT00390000006983"/>
<dbReference type="Proteomes" id="UP000472275">
    <property type="component" value="Chromosome 22"/>
</dbReference>
<dbReference type="InterPro" id="IPR009071">
    <property type="entry name" value="HMG_box_dom"/>
</dbReference>
<feature type="compositionally biased region" description="Basic and acidic residues" evidence="2">
    <location>
        <begin position="331"/>
        <end position="340"/>
    </location>
</feature>
<reference evidence="4" key="2">
    <citation type="submission" date="2025-09" db="UniProtKB">
        <authorList>
            <consortium name="Ensembl"/>
        </authorList>
    </citation>
    <scope>IDENTIFICATION</scope>
</reference>
<evidence type="ECO:0000256" key="2">
    <source>
        <dbReference type="SAM" id="MobiDB-lite"/>
    </source>
</evidence>
<dbReference type="PANTHER" id="PTHR17609:SF2">
    <property type="entry name" value="HMG DOMAIN-CONTAINING PROTEIN 3"/>
    <property type="match status" value="1"/>
</dbReference>
<dbReference type="PROSITE" id="PS50118">
    <property type="entry name" value="HMG_BOX_2"/>
    <property type="match status" value="1"/>
</dbReference>
<evidence type="ECO:0000313" key="5">
    <source>
        <dbReference type="Proteomes" id="UP000472275"/>
    </source>
</evidence>
<evidence type="ECO:0000259" key="3">
    <source>
        <dbReference type="PROSITE" id="PS50118"/>
    </source>
</evidence>
<dbReference type="GO" id="GO:0003677">
    <property type="term" value="F:DNA binding"/>
    <property type="evidence" value="ECO:0007669"/>
    <property type="project" value="UniProtKB-UniRule"/>
</dbReference>
<protein>
    <submittedName>
        <fullName evidence="4">HMG-box containing 3</fullName>
    </submittedName>
</protein>
<feature type="region of interest" description="Disordered" evidence="2">
    <location>
        <begin position="429"/>
        <end position="490"/>
    </location>
</feature>
<dbReference type="CDD" id="cd21981">
    <property type="entry name" value="HMG-box_HMGXB3"/>
    <property type="match status" value="1"/>
</dbReference>
<feature type="region of interest" description="Disordered" evidence="2">
    <location>
        <begin position="331"/>
        <end position="374"/>
    </location>
</feature>
<keyword evidence="1" id="KW-0238">DNA-binding</keyword>
<dbReference type="PANTHER" id="PTHR17609">
    <property type="entry name" value="HMG DOMAIN-CONTAINING PROTEIN 3"/>
    <property type="match status" value="1"/>
</dbReference>
<dbReference type="InterPro" id="IPR039598">
    <property type="entry name" value="HMGXB3"/>
</dbReference>
<dbReference type="Gene3D" id="1.10.30.10">
    <property type="entry name" value="High mobility group box domain"/>
    <property type="match status" value="1"/>
</dbReference>
<dbReference type="Pfam" id="PF18717">
    <property type="entry name" value="CxC4"/>
    <property type="match status" value="1"/>
</dbReference>
<feature type="region of interest" description="Disordered" evidence="2">
    <location>
        <begin position="509"/>
        <end position="548"/>
    </location>
</feature>
<dbReference type="Ensembl" id="ENSACCT00020021777.1">
    <property type="protein sequence ID" value="ENSACCP00020020861.1"/>
    <property type="gene ID" value="ENSACCG00020014338.1"/>
</dbReference>
<dbReference type="GO" id="GO:0005634">
    <property type="term" value="C:nucleus"/>
    <property type="evidence" value="ECO:0007669"/>
    <property type="project" value="UniProtKB-UniRule"/>
</dbReference>
<proteinExistence type="predicted"/>
<dbReference type="InterPro" id="IPR040648">
    <property type="entry name" value="HMGXB3_CxC4"/>
</dbReference>
<feature type="compositionally biased region" description="Polar residues" evidence="2">
    <location>
        <begin position="539"/>
        <end position="548"/>
    </location>
</feature>
<feature type="region of interest" description="Disordered" evidence="2">
    <location>
        <begin position="643"/>
        <end position="666"/>
    </location>
</feature>
<dbReference type="AlphaFoldDB" id="A0A663FAH5"/>
<feature type="compositionally biased region" description="Polar residues" evidence="2">
    <location>
        <begin position="648"/>
        <end position="666"/>
    </location>
</feature>
<feature type="DNA-binding region" description="HMG box" evidence="1">
    <location>
        <begin position="82"/>
        <end position="140"/>
    </location>
</feature>
<feature type="domain" description="HMG box" evidence="3">
    <location>
        <begin position="82"/>
        <end position="140"/>
    </location>
</feature>
<evidence type="ECO:0000256" key="1">
    <source>
        <dbReference type="PROSITE-ProRule" id="PRU00267"/>
    </source>
</evidence>
<dbReference type="SUPFAM" id="SSF47095">
    <property type="entry name" value="HMG-box"/>
    <property type="match status" value="1"/>
</dbReference>
<dbReference type="Pfam" id="PF09011">
    <property type="entry name" value="HMG_box_2"/>
    <property type="match status" value="1"/>
</dbReference>
<dbReference type="InterPro" id="IPR036910">
    <property type="entry name" value="HMG_box_dom_sf"/>
</dbReference>
<keyword evidence="5" id="KW-1185">Reference proteome</keyword>
<feature type="compositionally biased region" description="Polar residues" evidence="2">
    <location>
        <begin position="430"/>
        <end position="441"/>
    </location>
</feature>
<organism evidence="4 5">
    <name type="scientific">Aquila chrysaetos chrysaetos</name>
    <dbReference type="NCBI Taxonomy" id="223781"/>
    <lineage>
        <taxon>Eukaryota</taxon>
        <taxon>Metazoa</taxon>
        <taxon>Chordata</taxon>
        <taxon>Craniata</taxon>
        <taxon>Vertebrata</taxon>
        <taxon>Euteleostomi</taxon>
        <taxon>Archelosauria</taxon>
        <taxon>Archosauria</taxon>
        <taxon>Dinosauria</taxon>
        <taxon>Saurischia</taxon>
        <taxon>Theropoda</taxon>
        <taxon>Coelurosauria</taxon>
        <taxon>Aves</taxon>
        <taxon>Neognathae</taxon>
        <taxon>Neoaves</taxon>
        <taxon>Telluraves</taxon>
        <taxon>Accipitrimorphae</taxon>
        <taxon>Accipitriformes</taxon>
        <taxon>Accipitridae</taxon>
        <taxon>Accipitrinae</taxon>
        <taxon>Aquila</taxon>
    </lineage>
</organism>
<feature type="compositionally biased region" description="Polar residues" evidence="2">
    <location>
        <begin position="516"/>
        <end position="526"/>
    </location>
</feature>
<reference evidence="4" key="1">
    <citation type="submission" date="2025-08" db="UniProtKB">
        <authorList>
            <consortium name="Ensembl"/>
        </authorList>
    </citation>
    <scope>IDENTIFICATION</scope>
</reference>
<accession>A0A663FAH5</accession>
<evidence type="ECO:0000313" key="4">
    <source>
        <dbReference type="Ensembl" id="ENSACCP00020020861.1"/>
    </source>
</evidence>
<name>A0A663FAH5_AQUCH</name>
<dbReference type="SMART" id="SM00398">
    <property type="entry name" value="HMG"/>
    <property type="match status" value="1"/>
</dbReference>
<keyword evidence="1" id="KW-0539">Nucleus</keyword>
<gene>
    <name evidence="4" type="primary">HMGXB3</name>
</gene>